<dbReference type="SUPFAM" id="SSF48179">
    <property type="entry name" value="6-phosphogluconate dehydrogenase C-terminal domain-like"/>
    <property type="match status" value="1"/>
</dbReference>
<dbReference type="EMBL" id="CP031320">
    <property type="protein sequence ID" value="AXK35616.1"/>
    <property type="molecule type" value="Genomic_DNA"/>
</dbReference>
<reference evidence="3 4" key="1">
    <citation type="submission" date="2018-07" db="EMBL/GenBank/DDBJ databases">
        <title>Draft genome of the type strain Streptomyces armeniacus ATCC 15676.</title>
        <authorList>
            <person name="Labana P."/>
            <person name="Gosse J.T."/>
            <person name="Boddy C.N."/>
        </authorList>
    </citation>
    <scope>NUCLEOTIDE SEQUENCE [LARGE SCALE GENOMIC DNA]</scope>
    <source>
        <strain evidence="3 4">ATCC 15676</strain>
    </source>
</reference>
<keyword evidence="4" id="KW-1185">Reference proteome</keyword>
<dbReference type="GO" id="GO:0055129">
    <property type="term" value="P:L-proline biosynthetic process"/>
    <property type="evidence" value="ECO:0007669"/>
    <property type="project" value="TreeGrafter"/>
</dbReference>
<dbReference type="InterPro" id="IPR028939">
    <property type="entry name" value="P5C_Rdtase_cat_N"/>
</dbReference>
<dbReference type="GO" id="GO:0004735">
    <property type="term" value="F:pyrroline-5-carboxylate reductase activity"/>
    <property type="evidence" value="ECO:0007669"/>
    <property type="project" value="TreeGrafter"/>
</dbReference>
<gene>
    <name evidence="3" type="ORF">DVA86_26240</name>
</gene>
<dbReference type="PANTHER" id="PTHR11645:SF13">
    <property type="entry name" value="PYRROLINE-5-CARBOXYLATE REDUCTASE CATALYTIC N-TERMINAL DOMAIN-CONTAINING PROTEIN"/>
    <property type="match status" value="1"/>
</dbReference>
<evidence type="ECO:0000259" key="2">
    <source>
        <dbReference type="Pfam" id="PF03807"/>
    </source>
</evidence>
<dbReference type="InterPro" id="IPR008927">
    <property type="entry name" value="6-PGluconate_DH-like_C_sf"/>
</dbReference>
<dbReference type="AlphaFoldDB" id="A0A345XVF0"/>
<dbReference type="PANTHER" id="PTHR11645">
    <property type="entry name" value="PYRROLINE-5-CARBOXYLATE REDUCTASE"/>
    <property type="match status" value="1"/>
</dbReference>
<organism evidence="3 4">
    <name type="scientific">Streptomyces armeniacus</name>
    <dbReference type="NCBI Taxonomy" id="83291"/>
    <lineage>
        <taxon>Bacteria</taxon>
        <taxon>Bacillati</taxon>
        <taxon>Actinomycetota</taxon>
        <taxon>Actinomycetes</taxon>
        <taxon>Kitasatosporales</taxon>
        <taxon>Streptomycetaceae</taxon>
        <taxon>Streptomyces</taxon>
    </lineage>
</organism>
<dbReference type="Proteomes" id="UP000254425">
    <property type="component" value="Chromosome"/>
</dbReference>
<evidence type="ECO:0000256" key="1">
    <source>
        <dbReference type="ARBA" id="ARBA00005525"/>
    </source>
</evidence>
<proteinExistence type="inferred from homology"/>
<dbReference type="Gene3D" id="1.10.3730.10">
    <property type="entry name" value="ProC C-terminal domain-like"/>
    <property type="match status" value="1"/>
</dbReference>
<dbReference type="SUPFAM" id="SSF51735">
    <property type="entry name" value="NAD(P)-binding Rossmann-fold domains"/>
    <property type="match status" value="1"/>
</dbReference>
<accession>A0A345XVF0</accession>
<dbReference type="RefSeq" id="WP_208881895.1">
    <property type="nucleotide sequence ID" value="NZ_CP031320.1"/>
</dbReference>
<dbReference type="Pfam" id="PF03807">
    <property type="entry name" value="F420_oxidored"/>
    <property type="match status" value="1"/>
</dbReference>
<comment type="similarity">
    <text evidence="1">Belongs to the pyrroline-5-carboxylate reductase family.</text>
</comment>
<name>A0A345XVF0_9ACTN</name>
<dbReference type="KEGG" id="sarm:DVA86_26240"/>
<protein>
    <submittedName>
        <fullName evidence="3">Pyrroline-5-carboxylate reductase</fullName>
    </submittedName>
</protein>
<feature type="domain" description="Pyrroline-5-carboxylate reductase catalytic N-terminal" evidence="2">
    <location>
        <begin position="12"/>
        <end position="104"/>
    </location>
</feature>
<evidence type="ECO:0000313" key="3">
    <source>
        <dbReference type="EMBL" id="AXK35616.1"/>
    </source>
</evidence>
<dbReference type="InterPro" id="IPR036291">
    <property type="entry name" value="NAD(P)-bd_dom_sf"/>
</dbReference>
<dbReference type="Gene3D" id="3.40.50.720">
    <property type="entry name" value="NAD(P)-binding Rossmann-like Domain"/>
    <property type="match status" value="1"/>
</dbReference>
<sequence>MPPQSSSSSSSFGFVGAGEITAALVAGMSAEAGAPPAVFLSPRGRTVARDLSDRFPNVRVCRSNQEVVDSTTSIVLAVPPPAAQSVLEELSFGPEHVVLSAVAGLRLDRLAGWAAPAGQVVRTIPLPQAAHRESLTVAYPDHAVARDLFDRVGGMLVPDDERALEAFSATTATFAAHLDYLATVAAWLADRGVDHATATDYTTHIFSQLGRSLSEHDDALAVMTGKHSTPGGTNEQLRNDLRRDGVPDSVRHALDRVLSRLRS</sequence>
<evidence type="ECO:0000313" key="4">
    <source>
        <dbReference type="Proteomes" id="UP000254425"/>
    </source>
</evidence>